<gene>
    <name evidence="1" type="ORF">CHC_T00000044001</name>
</gene>
<reference evidence="2" key="1">
    <citation type="journal article" date="2013" name="Proc. Natl. Acad. Sci. U.S.A.">
        <title>Genome structure and metabolic features in the red seaweed Chondrus crispus shed light on evolution of the Archaeplastida.</title>
        <authorList>
            <person name="Collen J."/>
            <person name="Porcel B."/>
            <person name="Carre W."/>
            <person name="Ball S.G."/>
            <person name="Chaparro C."/>
            <person name="Tonon T."/>
            <person name="Barbeyron T."/>
            <person name="Michel G."/>
            <person name="Noel B."/>
            <person name="Valentin K."/>
            <person name="Elias M."/>
            <person name="Artiguenave F."/>
            <person name="Arun A."/>
            <person name="Aury J.M."/>
            <person name="Barbosa-Neto J.F."/>
            <person name="Bothwell J.H."/>
            <person name="Bouget F.Y."/>
            <person name="Brillet L."/>
            <person name="Cabello-Hurtado F."/>
            <person name="Capella-Gutierrez S."/>
            <person name="Charrier B."/>
            <person name="Cladiere L."/>
            <person name="Cock J.M."/>
            <person name="Coelho S.M."/>
            <person name="Colleoni C."/>
            <person name="Czjzek M."/>
            <person name="Da Silva C."/>
            <person name="Delage L."/>
            <person name="Denoeud F."/>
            <person name="Deschamps P."/>
            <person name="Dittami S.M."/>
            <person name="Gabaldon T."/>
            <person name="Gachon C.M."/>
            <person name="Groisillier A."/>
            <person name="Herve C."/>
            <person name="Jabbari K."/>
            <person name="Katinka M."/>
            <person name="Kloareg B."/>
            <person name="Kowalczyk N."/>
            <person name="Labadie K."/>
            <person name="Leblanc C."/>
            <person name="Lopez P.J."/>
            <person name="McLachlan D.H."/>
            <person name="Meslet-Cladiere L."/>
            <person name="Moustafa A."/>
            <person name="Nehr Z."/>
            <person name="Nyvall Collen P."/>
            <person name="Panaud O."/>
            <person name="Partensky F."/>
            <person name="Poulain J."/>
            <person name="Rensing S.A."/>
            <person name="Rousvoal S."/>
            <person name="Samson G."/>
            <person name="Symeonidi A."/>
            <person name="Weissenbach J."/>
            <person name="Zambounis A."/>
            <person name="Wincker P."/>
            <person name="Boyen C."/>
        </authorList>
    </citation>
    <scope>NUCLEOTIDE SEQUENCE [LARGE SCALE GENOMIC DNA]</scope>
    <source>
        <strain evidence="2">cv. Stackhouse</strain>
    </source>
</reference>
<dbReference type="EMBL" id="HG001883">
    <property type="protein sequence ID" value="CDF37914.1"/>
    <property type="molecule type" value="Genomic_DNA"/>
</dbReference>
<dbReference type="AlphaFoldDB" id="R7QIL7"/>
<dbReference type="OrthoDB" id="10261052at2759"/>
<evidence type="ECO:0008006" key="3">
    <source>
        <dbReference type="Google" id="ProtNLM"/>
    </source>
</evidence>
<dbReference type="GeneID" id="17325489"/>
<dbReference type="KEGG" id="ccp:CHC_T00000044001"/>
<accession>R7QIL7</accession>
<organism evidence="1 2">
    <name type="scientific">Chondrus crispus</name>
    <name type="common">Carrageen Irish moss</name>
    <name type="synonym">Polymorpha crispa</name>
    <dbReference type="NCBI Taxonomy" id="2769"/>
    <lineage>
        <taxon>Eukaryota</taxon>
        <taxon>Rhodophyta</taxon>
        <taxon>Florideophyceae</taxon>
        <taxon>Rhodymeniophycidae</taxon>
        <taxon>Gigartinales</taxon>
        <taxon>Gigartinaceae</taxon>
        <taxon>Chondrus</taxon>
    </lineage>
</organism>
<evidence type="ECO:0000313" key="2">
    <source>
        <dbReference type="Proteomes" id="UP000012073"/>
    </source>
</evidence>
<keyword evidence="2" id="KW-1185">Reference proteome</keyword>
<proteinExistence type="predicted"/>
<protein>
    <recommendedName>
        <fullName evidence="3">Trafficking protein particle complex subunit</fullName>
    </recommendedName>
</protein>
<sequence>MLHSFMIISGRGGLVLYRKVFTRAPNQPRLIAGLVTALGEFSVRSIGIPITHIELENVTITALEIPIGNDEAGSEHLRAVLFHDTGDADLYGHSVGLQLLTVFKENYAERLLSLQLANVQGVEDIFKGFGALVRPAIVASVFPLLEFRT</sequence>
<name>R7QIL7_CHOCR</name>
<dbReference type="Proteomes" id="UP000012073">
    <property type="component" value="Unassembled WGS sequence"/>
</dbReference>
<dbReference type="RefSeq" id="XP_005717785.1">
    <property type="nucleotide sequence ID" value="XM_005717728.1"/>
</dbReference>
<evidence type="ECO:0000313" key="1">
    <source>
        <dbReference type="EMBL" id="CDF37914.1"/>
    </source>
</evidence>
<dbReference type="Gramene" id="CDF37914">
    <property type="protein sequence ID" value="CDF37914"/>
    <property type="gene ID" value="CHC_T00000044001"/>
</dbReference>